<feature type="domain" description="CHAT" evidence="1">
    <location>
        <begin position="772"/>
        <end position="959"/>
    </location>
</feature>
<protein>
    <recommendedName>
        <fullName evidence="1">CHAT domain-containing protein</fullName>
    </recommendedName>
</protein>
<accession>A0AAD4QJX4</accession>
<evidence type="ECO:0000313" key="2">
    <source>
        <dbReference type="EMBL" id="KAI0293128.1"/>
    </source>
</evidence>
<name>A0AAD4QJX4_9AGAM</name>
<organism evidence="2 3">
    <name type="scientific">Multifurca ochricompacta</name>
    <dbReference type="NCBI Taxonomy" id="376703"/>
    <lineage>
        <taxon>Eukaryota</taxon>
        <taxon>Fungi</taxon>
        <taxon>Dikarya</taxon>
        <taxon>Basidiomycota</taxon>
        <taxon>Agaricomycotina</taxon>
        <taxon>Agaricomycetes</taxon>
        <taxon>Russulales</taxon>
        <taxon>Russulaceae</taxon>
        <taxon>Multifurca</taxon>
    </lineage>
</organism>
<dbReference type="Pfam" id="PF12770">
    <property type="entry name" value="CHAT"/>
    <property type="match status" value="1"/>
</dbReference>
<comment type="caution">
    <text evidence="2">The sequence shown here is derived from an EMBL/GenBank/DDBJ whole genome shotgun (WGS) entry which is preliminary data.</text>
</comment>
<evidence type="ECO:0000313" key="3">
    <source>
        <dbReference type="Proteomes" id="UP001203297"/>
    </source>
</evidence>
<dbReference type="Proteomes" id="UP001203297">
    <property type="component" value="Unassembled WGS sequence"/>
</dbReference>
<reference evidence="2" key="1">
    <citation type="journal article" date="2022" name="New Phytol.">
        <title>Evolutionary transition to the ectomycorrhizal habit in the genomes of a hyperdiverse lineage of mushroom-forming fungi.</title>
        <authorList>
            <person name="Looney B."/>
            <person name="Miyauchi S."/>
            <person name="Morin E."/>
            <person name="Drula E."/>
            <person name="Courty P.E."/>
            <person name="Kohler A."/>
            <person name="Kuo A."/>
            <person name="LaButti K."/>
            <person name="Pangilinan J."/>
            <person name="Lipzen A."/>
            <person name="Riley R."/>
            <person name="Andreopoulos W."/>
            <person name="He G."/>
            <person name="Johnson J."/>
            <person name="Nolan M."/>
            <person name="Tritt A."/>
            <person name="Barry K.W."/>
            <person name="Grigoriev I.V."/>
            <person name="Nagy L.G."/>
            <person name="Hibbett D."/>
            <person name="Henrissat B."/>
            <person name="Matheny P.B."/>
            <person name="Labbe J."/>
            <person name="Martin F.M."/>
        </authorList>
    </citation>
    <scope>NUCLEOTIDE SEQUENCE</scope>
    <source>
        <strain evidence="2">BPL690</strain>
    </source>
</reference>
<proteinExistence type="predicted"/>
<dbReference type="EMBL" id="WTXG01000103">
    <property type="protein sequence ID" value="KAI0293128.1"/>
    <property type="molecule type" value="Genomic_DNA"/>
</dbReference>
<dbReference type="AlphaFoldDB" id="A0AAD4QJX4"/>
<gene>
    <name evidence="2" type="ORF">B0F90DRAFT_189251</name>
</gene>
<keyword evidence="3" id="KW-1185">Reference proteome</keyword>
<sequence length="961" mass="108246">MAQEFSIMELDQMITNLQRALSRIPRSHPAYTACIHRLARSRSKRYELSEQKEDLDKSIVHFTEAIFLPPSWGFYLNVVQVFFQLVLSLFRRSNEFKQPEDVKCVVEYLRYLRGLPLDTFEVSHELVTSLLVQALIIQVELETDGTGDIEEIVILCREILACHSSADYPTHAILTLTTAILLKFLQWKQVEPLDGVIQCLRDALKISALGSHLVPLGLAISLVLRYIKKYSNDDYDEAMTLLESVIASSPLGDDQIQASVFAAILARVRAGFYPNPEYLEEATSRFRTLLGSSFLDNDLRHCFTDSMASLAKKRFENFGLTEALQESHSYTSEMVSLASFSAPGTFHEVDADRAAYPMKVVEERIRNLRELISKTPPGNSNHNTHIKDLMNWHKTKFSRTNDITDLEEVIKCRRVLLASADTSHPFGFQPALFLGVDLYKAFECSNKTEYLDESITVHRGLLEMQSARRYHFTLINQLFNSLTERLRLLGRRQDLDEMIELFPLAVNDKFAKVSDRFALSCVWASIARLATHPSVSDAYQMAMSLIQSSFVSAPTLQVQHSRLVALRGVGDEMPLDYASYQIDMGQFTQAIETLEQGRALLWSEMRGLRNSMDRLSQFNSPLATKLAAINQDLESLTMSVTPSGTIEISDGGSQIGDGMDPFGRLVVKQQKLLEERNVLVSQIQELSGFGDFLKTPSFQTIRFAASDGPVIIINHNEWRSDILILFQDSPPSLIPTTDDFYDRANKLRDRLVVARKEGLDSGEYKRTLRSVLDGLYNLVGEPVIHKLRTLGVPEQSRIWWCPTSVFCSLPLHAMGPIPSDDGVKRYFSDLYIPSYTPTLSALIESRKPSPKTSYQPSLLLVANPDESLPGAFGEMEVIQSLNMRLPVATLCGKNATPAGVVEGLRHHGFAHFVCHGTLETGKPFDASFKLIDDKRLTLLDIVRSHCLLLNLHSLLHVTLRN</sequence>
<dbReference type="InterPro" id="IPR024983">
    <property type="entry name" value="CHAT_dom"/>
</dbReference>
<evidence type="ECO:0000259" key="1">
    <source>
        <dbReference type="Pfam" id="PF12770"/>
    </source>
</evidence>